<dbReference type="InterPro" id="IPR008258">
    <property type="entry name" value="Transglycosylase_SLT_dom_1"/>
</dbReference>
<evidence type="ECO:0000313" key="5">
    <source>
        <dbReference type="Proteomes" id="UP000252357"/>
    </source>
</evidence>
<dbReference type="OrthoDB" id="9815002at2"/>
<evidence type="ECO:0000313" key="4">
    <source>
        <dbReference type="EMBL" id="RCS57473.1"/>
    </source>
</evidence>
<feature type="domain" description="Transglycosylase SLT" evidence="3">
    <location>
        <begin position="140"/>
        <end position="218"/>
    </location>
</feature>
<proteinExistence type="predicted"/>
<sequence>MVNRVMITQVWDDFAQGSLIILQGSLALLRDSLAVVGLLAALLLGYVIHNDGARQQALAFWPFQQDGEIANAAEVESLAEAVREPALKATSLLGLEDAPSSESPTLSLNKEQEAVAKYLAKRYRINKAATDILVEAAWNAGKETALDPLLILAVTAIESRFNPFAESSMGAQGLMQVMSRVHQDKLADFGGKQAALNPVTNIKVGALVLKDCVKRGGSLEAGLKLYLGAVIANEGSYLERVNNEHERLKLVAKGKAPVIQTPLPVAQPSREPKPEPLDQLAALG</sequence>
<dbReference type="InterPro" id="IPR023346">
    <property type="entry name" value="Lysozyme-like_dom_sf"/>
</dbReference>
<keyword evidence="2" id="KW-1133">Transmembrane helix</keyword>
<dbReference type="Gene3D" id="1.10.530.10">
    <property type="match status" value="1"/>
</dbReference>
<evidence type="ECO:0000259" key="3">
    <source>
        <dbReference type="Pfam" id="PF01464"/>
    </source>
</evidence>
<comment type="caution">
    <text evidence="4">The sequence shown here is derived from an EMBL/GenBank/DDBJ whole genome shotgun (WGS) entry which is preliminary data.</text>
</comment>
<dbReference type="CDD" id="cd00254">
    <property type="entry name" value="LT-like"/>
    <property type="match status" value="1"/>
</dbReference>
<feature type="region of interest" description="Disordered" evidence="1">
    <location>
        <begin position="264"/>
        <end position="284"/>
    </location>
</feature>
<evidence type="ECO:0000256" key="2">
    <source>
        <dbReference type="SAM" id="Phobius"/>
    </source>
</evidence>
<gene>
    <name evidence="4" type="ORF">DU000_08450</name>
</gene>
<dbReference type="Pfam" id="PF01464">
    <property type="entry name" value="SLT"/>
    <property type="match status" value="1"/>
</dbReference>
<protein>
    <recommendedName>
        <fullName evidence="3">Transglycosylase SLT domain-containing protein</fullName>
    </recommendedName>
</protein>
<keyword evidence="5" id="KW-1185">Reference proteome</keyword>
<dbReference type="AlphaFoldDB" id="A0A368L1W5"/>
<keyword evidence="2" id="KW-0812">Transmembrane</keyword>
<feature type="transmembrane region" description="Helical" evidence="2">
    <location>
        <begin position="20"/>
        <end position="48"/>
    </location>
</feature>
<dbReference type="Proteomes" id="UP000252357">
    <property type="component" value="Unassembled WGS sequence"/>
</dbReference>
<keyword evidence="2" id="KW-0472">Membrane</keyword>
<dbReference type="RefSeq" id="WP_114402954.1">
    <property type="nucleotide sequence ID" value="NZ_QPGB01000003.1"/>
</dbReference>
<name>A0A368L1W5_9BURK</name>
<reference evidence="4 5" key="1">
    <citation type="journal article" date="2018" name="Int. J. Syst. Evol. Microbiol.">
        <title>Parvibium lacunae gen. nov., sp. nov., a new member of the family Alcaligenaceae isolated from a freshwater pond.</title>
        <authorList>
            <person name="Chen W.M."/>
            <person name="Xie P.B."/>
            <person name="Hsu M.Y."/>
            <person name="Sheu S.Y."/>
        </authorList>
    </citation>
    <scope>NUCLEOTIDE SEQUENCE [LARGE SCALE GENOMIC DNA]</scope>
    <source>
        <strain evidence="4 5">KMB9</strain>
    </source>
</reference>
<dbReference type="EMBL" id="QPGB01000003">
    <property type="protein sequence ID" value="RCS57473.1"/>
    <property type="molecule type" value="Genomic_DNA"/>
</dbReference>
<dbReference type="SUPFAM" id="SSF53955">
    <property type="entry name" value="Lysozyme-like"/>
    <property type="match status" value="1"/>
</dbReference>
<accession>A0A368L1W5</accession>
<organism evidence="4 5">
    <name type="scientific">Parvibium lacunae</name>
    <dbReference type="NCBI Taxonomy" id="1888893"/>
    <lineage>
        <taxon>Bacteria</taxon>
        <taxon>Pseudomonadati</taxon>
        <taxon>Pseudomonadota</taxon>
        <taxon>Betaproteobacteria</taxon>
        <taxon>Burkholderiales</taxon>
        <taxon>Alcaligenaceae</taxon>
        <taxon>Parvibium</taxon>
    </lineage>
</organism>
<evidence type="ECO:0000256" key="1">
    <source>
        <dbReference type="SAM" id="MobiDB-lite"/>
    </source>
</evidence>